<evidence type="ECO:0000313" key="2">
    <source>
        <dbReference type="EMBL" id="OZY87655.1"/>
    </source>
</evidence>
<keyword evidence="3" id="KW-1185">Reference proteome</keyword>
<dbReference type="AlphaFoldDB" id="A0A266QCT8"/>
<dbReference type="EMBL" id="NHNI01000001">
    <property type="protein sequence ID" value="OZY87655.1"/>
    <property type="molecule type" value="Genomic_DNA"/>
</dbReference>
<keyword evidence="1" id="KW-0732">Signal</keyword>
<feature type="chain" id="PRO_5012582772" evidence="1">
    <location>
        <begin position="21"/>
        <end position="85"/>
    </location>
</feature>
<reference evidence="3" key="1">
    <citation type="submission" date="2017-05" db="EMBL/GenBank/DDBJ databases">
        <authorList>
            <person name="Barney B.M."/>
        </authorList>
    </citation>
    <scope>NUCLEOTIDE SEQUENCE [LARGE SCALE GENOMIC DNA]</scope>
    <source>
        <strain evidence="3">PSBB022</strain>
    </source>
</reference>
<feature type="signal peptide" evidence="1">
    <location>
        <begin position="1"/>
        <end position="20"/>
    </location>
</feature>
<evidence type="ECO:0000256" key="1">
    <source>
        <dbReference type="SAM" id="SignalP"/>
    </source>
</evidence>
<comment type="caution">
    <text evidence="2">The sequence shown here is derived from an EMBL/GenBank/DDBJ whole genome shotgun (WGS) entry which is preliminary data.</text>
</comment>
<accession>A0A266QCT8</accession>
<organism evidence="2 3">
    <name type="scientific">Cellvibrio mixtus</name>
    <dbReference type="NCBI Taxonomy" id="39650"/>
    <lineage>
        <taxon>Bacteria</taxon>
        <taxon>Pseudomonadati</taxon>
        <taxon>Pseudomonadota</taxon>
        <taxon>Gammaproteobacteria</taxon>
        <taxon>Cellvibrionales</taxon>
        <taxon>Cellvibrionaceae</taxon>
        <taxon>Cellvibrio</taxon>
    </lineage>
</organism>
<dbReference type="RefSeq" id="WP_078044755.1">
    <property type="nucleotide sequence ID" value="NZ_NHNI01000001.1"/>
</dbReference>
<sequence>MKKTTLIFATLLLTAAGAYADDAKNQELTLAAADLGVKATWVETQEDAEARIADELTAKEDALNDKAHAKLEEQLEAKLAKQFEL</sequence>
<proteinExistence type="predicted"/>
<gene>
    <name evidence="2" type="ORF">CBP51_12005</name>
</gene>
<evidence type="ECO:0000313" key="3">
    <source>
        <dbReference type="Proteomes" id="UP000216101"/>
    </source>
</evidence>
<dbReference type="Proteomes" id="UP000216101">
    <property type="component" value="Unassembled WGS sequence"/>
</dbReference>
<protein>
    <submittedName>
        <fullName evidence="2">Uncharacterized protein</fullName>
    </submittedName>
</protein>
<name>A0A266QCT8_9GAMM</name>